<gene>
    <name evidence="4" type="ORF">GCM10023321_46160</name>
</gene>
<name>A0ABP9QGR0_9PSEU</name>
<dbReference type="SUPFAM" id="SSF58104">
    <property type="entry name" value="Methyl-accepting chemotaxis protein (MCP) signaling domain"/>
    <property type="match status" value="1"/>
</dbReference>
<feature type="domain" description="Mce/MlaD" evidence="3">
    <location>
        <begin position="54"/>
        <end position="131"/>
    </location>
</feature>
<accession>A0ABP9QGR0</accession>
<sequence length="429" mass="45264">MSRFHPVLALRRAMTIPGMGRDLTAIVFMVVVAVATAVAIMLNLSTGVPWAPRKHVNIEFQAVPGVNPAAGSPVTIAGVNVGAITGARATDHGTAVLELELTKIQPIYSNARAVLRPKNPLNEMSVEINPGGPPGHPLGEGEVLPASQTMRPIQADEVFQNLDAQAQAALTDLLVQSDVALVRAPADLGPGLDAATNTTVAVRPVVEALQARREKISQLVSAISQIAGALGQNTERTARLADGAQQTLHTLAANDAALRDSLAQLPGLSSGLREAMTNTRDLTDELNPTLDNLDEAADDLPSAIDRLEDTMGPLDDLVDEARPVARHAKELLRDLRPLSKDVDEALDDFLPVTDHLKRHTELITSYLTEINAFVYNTKSVFGAGDAQGPIIRGYVVAPPGGGVFPQPGFKPDKNVNPAGQPGANPGGNR</sequence>
<dbReference type="Proteomes" id="UP001428817">
    <property type="component" value="Unassembled WGS sequence"/>
</dbReference>
<feature type="transmembrane region" description="Helical" evidence="2">
    <location>
        <begin position="23"/>
        <end position="44"/>
    </location>
</feature>
<dbReference type="Pfam" id="PF02470">
    <property type="entry name" value="MlaD"/>
    <property type="match status" value="1"/>
</dbReference>
<dbReference type="InterPro" id="IPR003399">
    <property type="entry name" value="Mce/MlaD"/>
</dbReference>
<evidence type="ECO:0000256" key="2">
    <source>
        <dbReference type="SAM" id="Phobius"/>
    </source>
</evidence>
<comment type="caution">
    <text evidence="4">The sequence shown here is derived from an EMBL/GenBank/DDBJ whole genome shotgun (WGS) entry which is preliminary data.</text>
</comment>
<dbReference type="RefSeq" id="WP_221497622.1">
    <property type="nucleotide sequence ID" value="NZ_BAABJP010000024.1"/>
</dbReference>
<keyword evidence="2" id="KW-0812">Transmembrane</keyword>
<evidence type="ECO:0000313" key="5">
    <source>
        <dbReference type="Proteomes" id="UP001428817"/>
    </source>
</evidence>
<dbReference type="Gene3D" id="1.20.5.300">
    <property type="match status" value="1"/>
</dbReference>
<protein>
    <recommendedName>
        <fullName evidence="3">Mce/MlaD domain-containing protein</fullName>
    </recommendedName>
</protein>
<dbReference type="InterPro" id="IPR052336">
    <property type="entry name" value="MlaD_Phospholipid_Transporter"/>
</dbReference>
<dbReference type="PANTHER" id="PTHR33371">
    <property type="entry name" value="INTERMEMBRANE PHOSPHOLIPID TRANSPORT SYSTEM BINDING PROTEIN MLAD-RELATED"/>
    <property type="match status" value="1"/>
</dbReference>
<dbReference type="EMBL" id="BAABJP010000024">
    <property type="protein sequence ID" value="GAA5161622.1"/>
    <property type="molecule type" value="Genomic_DNA"/>
</dbReference>
<organism evidence="4 5">
    <name type="scientific">Pseudonocardia eucalypti</name>
    <dbReference type="NCBI Taxonomy" id="648755"/>
    <lineage>
        <taxon>Bacteria</taxon>
        <taxon>Bacillati</taxon>
        <taxon>Actinomycetota</taxon>
        <taxon>Actinomycetes</taxon>
        <taxon>Pseudonocardiales</taxon>
        <taxon>Pseudonocardiaceae</taxon>
        <taxon>Pseudonocardia</taxon>
    </lineage>
</organism>
<keyword evidence="2" id="KW-1133">Transmembrane helix</keyword>
<proteinExistence type="predicted"/>
<evidence type="ECO:0000313" key="4">
    <source>
        <dbReference type="EMBL" id="GAA5161622.1"/>
    </source>
</evidence>
<feature type="region of interest" description="Disordered" evidence="1">
    <location>
        <begin position="403"/>
        <end position="429"/>
    </location>
</feature>
<keyword evidence="5" id="KW-1185">Reference proteome</keyword>
<evidence type="ECO:0000256" key="1">
    <source>
        <dbReference type="SAM" id="MobiDB-lite"/>
    </source>
</evidence>
<feature type="compositionally biased region" description="Low complexity" evidence="1">
    <location>
        <begin position="403"/>
        <end position="423"/>
    </location>
</feature>
<keyword evidence="2" id="KW-0472">Membrane</keyword>
<evidence type="ECO:0000259" key="3">
    <source>
        <dbReference type="Pfam" id="PF02470"/>
    </source>
</evidence>
<reference evidence="5" key="1">
    <citation type="journal article" date="2019" name="Int. J. Syst. Evol. Microbiol.">
        <title>The Global Catalogue of Microorganisms (GCM) 10K type strain sequencing project: providing services to taxonomists for standard genome sequencing and annotation.</title>
        <authorList>
            <consortium name="The Broad Institute Genomics Platform"/>
            <consortium name="The Broad Institute Genome Sequencing Center for Infectious Disease"/>
            <person name="Wu L."/>
            <person name="Ma J."/>
        </authorList>
    </citation>
    <scope>NUCLEOTIDE SEQUENCE [LARGE SCALE GENOMIC DNA]</scope>
    <source>
        <strain evidence="5">JCM 18303</strain>
    </source>
</reference>
<dbReference type="PANTHER" id="PTHR33371:SF4">
    <property type="entry name" value="INTERMEMBRANE PHOSPHOLIPID TRANSPORT SYSTEM BINDING PROTEIN MLAD"/>
    <property type="match status" value="1"/>
</dbReference>